<keyword evidence="1" id="KW-0175">Coiled coil</keyword>
<evidence type="ECO:0000313" key="2">
    <source>
        <dbReference type="EMBL" id="KAH0892811.1"/>
    </source>
</evidence>
<reference evidence="2 3" key="1">
    <citation type="submission" date="2021-05" db="EMBL/GenBank/DDBJ databases">
        <title>Genome Assembly of Synthetic Allotetraploid Brassica napus Reveals Homoeologous Exchanges between Subgenomes.</title>
        <authorList>
            <person name="Davis J.T."/>
        </authorList>
    </citation>
    <scope>NUCLEOTIDE SEQUENCE [LARGE SCALE GENOMIC DNA]</scope>
    <source>
        <strain evidence="3">cv. Da-Ae</strain>
        <tissue evidence="2">Seedling</tissue>
    </source>
</reference>
<evidence type="ECO:0008006" key="4">
    <source>
        <dbReference type="Google" id="ProtNLM"/>
    </source>
</evidence>
<comment type="caution">
    <text evidence="2">The sequence shown here is derived from an EMBL/GenBank/DDBJ whole genome shotgun (WGS) entry which is preliminary data.</text>
</comment>
<dbReference type="SUPFAM" id="SSF75553">
    <property type="entry name" value="Smc hinge domain"/>
    <property type="match status" value="1"/>
</dbReference>
<feature type="coiled-coil region" evidence="1">
    <location>
        <begin position="362"/>
        <end position="396"/>
    </location>
</feature>
<dbReference type="EMBL" id="JAGKQM010000013">
    <property type="protein sequence ID" value="KAH0892811.1"/>
    <property type="molecule type" value="Genomic_DNA"/>
</dbReference>
<evidence type="ECO:0000256" key="1">
    <source>
        <dbReference type="SAM" id="Coils"/>
    </source>
</evidence>
<sequence length="424" mass="46892">MYPTGQQISFRAAVQDPLMVDPKETTQNGGGISQAEFALFTSNRIQSDLEAMGIKLKLHEDNLKFLKAQKTKLDESILDLQVHMNKLNPSGPPRSENCDANLQGEDINEQILRHANSAAGVLAHVQSRHSSQMTLTKGVVGVVAKLGKVHDENLSQVLSVYLGTRSMLALVCKDYDSVKGLESYDSQGNVDRNAGLHGLASSIGRTIEGHFDAISLENLRPYVGQYIAGDPQRRLNLLKPKLPNGEYPPGFLGFAVNMIQIDPAYLLCVTAYGHGLRETLFYSLFSRLQVYKKRGDMISALPCISEGAVSLDGGIVRTGGILTLGSRYEDSDNLFPSFGSSLCDKCRNCSDEVKVRFAKPSASRAMDNHSEAERQMKELKQKKEKTLEDIKRTQVLRDHAVYNFGKKKDEFVRFLAQSSSTSMR</sequence>
<organism evidence="2 3">
    <name type="scientific">Brassica napus</name>
    <name type="common">Rape</name>
    <dbReference type="NCBI Taxonomy" id="3708"/>
    <lineage>
        <taxon>Eukaryota</taxon>
        <taxon>Viridiplantae</taxon>
        <taxon>Streptophyta</taxon>
        <taxon>Embryophyta</taxon>
        <taxon>Tracheophyta</taxon>
        <taxon>Spermatophyta</taxon>
        <taxon>Magnoliopsida</taxon>
        <taxon>eudicotyledons</taxon>
        <taxon>Gunneridae</taxon>
        <taxon>Pentapetalae</taxon>
        <taxon>rosids</taxon>
        <taxon>malvids</taxon>
        <taxon>Brassicales</taxon>
        <taxon>Brassicaceae</taxon>
        <taxon>Brassiceae</taxon>
        <taxon>Brassica</taxon>
    </lineage>
</organism>
<proteinExistence type="predicted"/>
<evidence type="ECO:0000313" key="3">
    <source>
        <dbReference type="Proteomes" id="UP000824890"/>
    </source>
</evidence>
<protein>
    <recommendedName>
        <fullName evidence="4">Protein DEFECTIVE IN MERISTEM SILENCING 3-like</fullName>
    </recommendedName>
</protein>
<feature type="coiled-coil region" evidence="1">
    <location>
        <begin position="49"/>
        <end position="76"/>
    </location>
</feature>
<dbReference type="PANTHER" id="PTHR33566">
    <property type="entry name" value="EN/SPM-LIKE TRANSPOSON-RELATED"/>
    <property type="match status" value="1"/>
</dbReference>
<accession>A0ABQ8AJS0</accession>
<dbReference type="PANTHER" id="PTHR33566:SF6">
    <property type="entry name" value="PROTEIN DEFECTIVE IN MERISTEM SILENCING 3"/>
    <property type="match status" value="1"/>
</dbReference>
<keyword evidence="3" id="KW-1185">Reference proteome</keyword>
<dbReference type="InterPro" id="IPR036277">
    <property type="entry name" value="SMC_hinge_sf"/>
</dbReference>
<name>A0ABQ8AJS0_BRANA</name>
<dbReference type="Proteomes" id="UP000824890">
    <property type="component" value="Unassembled WGS sequence"/>
</dbReference>
<gene>
    <name evidence="2" type="ORF">HID58_055240</name>
</gene>